<reference evidence="1" key="1">
    <citation type="journal article" date="2021" name="Nat. Commun.">
        <title>Genetic determinants of endophytism in the Arabidopsis root mycobiome.</title>
        <authorList>
            <person name="Mesny F."/>
            <person name="Miyauchi S."/>
            <person name="Thiergart T."/>
            <person name="Pickel B."/>
            <person name="Atanasova L."/>
            <person name="Karlsson M."/>
            <person name="Huettel B."/>
            <person name="Barry K.W."/>
            <person name="Haridas S."/>
            <person name="Chen C."/>
            <person name="Bauer D."/>
            <person name="Andreopoulos W."/>
            <person name="Pangilinan J."/>
            <person name="LaButti K."/>
            <person name="Riley R."/>
            <person name="Lipzen A."/>
            <person name="Clum A."/>
            <person name="Drula E."/>
            <person name="Henrissat B."/>
            <person name="Kohler A."/>
            <person name="Grigoriev I.V."/>
            <person name="Martin F.M."/>
            <person name="Hacquard S."/>
        </authorList>
    </citation>
    <scope>NUCLEOTIDE SEQUENCE</scope>
    <source>
        <strain evidence="1">MPI-CAGE-AT-0021</strain>
    </source>
</reference>
<name>A0A9P9F6U4_9HYPO</name>
<protein>
    <submittedName>
        <fullName evidence="1">Uncharacterized protein</fullName>
    </submittedName>
</protein>
<accession>A0A9P9F6U4</accession>
<keyword evidence="2" id="KW-1185">Reference proteome</keyword>
<gene>
    <name evidence="1" type="ORF">B0J13DRAFT_521043</name>
</gene>
<dbReference type="AlphaFoldDB" id="A0A9P9F6U4"/>
<sequence>MGACGGETGGKMESCRRLTFCSTCGFGCHGVWINFEAIHSLVENLCLFRVEKETVEPRGLKASQDKTMMRKSFKPRAVWPVLMLAGTWQILGTSHNVVVCIREGFYNLR</sequence>
<dbReference type="EMBL" id="JAGMUU010000004">
    <property type="protein sequence ID" value="KAH7154867.1"/>
    <property type="molecule type" value="Genomic_DNA"/>
</dbReference>
<evidence type="ECO:0000313" key="1">
    <source>
        <dbReference type="EMBL" id="KAH7154867.1"/>
    </source>
</evidence>
<proteinExistence type="predicted"/>
<evidence type="ECO:0000313" key="2">
    <source>
        <dbReference type="Proteomes" id="UP000717696"/>
    </source>
</evidence>
<dbReference type="Proteomes" id="UP000717696">
    <property type="component" value="Unassembled WGS sequence"/>
</dbReference>
<comment type="caution">
    <text evidence="1">The sequence shown here is derived from an EMBL/GenBank/DDBJ whole genome shotgun (WGS) entry which is preliminary data.</text>
</comment>
<organism evidence="1 2">
    <name type="scientific">Dactylonectria estremocensis</name>
    <dbReference type="NCBI Taxonomy" id="1079267"/>
    <lineage>
        <taxon>Eukaryota</taxon>
        <taxon>Fungi</taxon>
        <taxon>Dikarya</taxon>
        <taxon>Ascomycota</taxon>
        <taxon>Pezizomycotina</taxon>
        <taxon>Sordariomycetes</taxon>
        <taxon>Hypocreomycetidae</taxon>
        <taxon>Hypocreales</taxon>
        <taxon>Nectriaceae</taxon>
        <taxon>Dactylonectria</taxon>
    </lineage>
</organism>